<reference evidence="2 3" key="1">
    <citation type="submission" date="2024-06" db="EMBL/GenBank/DDBJ databases">
        <title>Genomic Encyclopedia of Type Strains, Phase V (KMG-V): Genome sequencing to study the core and pangenomes of soil and plant-associated prokaryotes.</title>
        <authorList>
            <person name="Whitman W."/>
        </authorList>
    </citation>
    <scope>NUCLEOTIDE SEQUENCE [LARGE SCALE GENOMIC DNA]</scope>
    <source>
        <strain evidence="2 3">NE40</strain>
    </source>
</reference>
<evidence type="ECO:0000313" key="2">
    <source>
        <dbReference type="EMBL" id="MET4757221.1"/>
    </source>
</evidence>
<organism evidence="2 3">
    <name type="scientific">Endozoicomonas lisbonensis</name>
    <dbReference type="NCBI Taxonomy" id="3120522"/>
    <lineage>
        <taxon>Bacteria</taxon>
        <taxon>Pseudomonadati</taxon>
        <taxon>Pseudomonadota</taxon>
        <taxon>Gammaproteobacteria</taxon>
        <taxon>Oceanospirillales</taxon>
        <taxon>Endozoicomonadaceae</taxon>
        <taxon>Endozoicomonas</taxon>
    </lineage>
</organism>
<protein>
    <submittedName>
        <fullName evidence="2">Uncharacterized protein</fullName>
    </submittedName>
</protein>
<dbReference type="EMBL" id="JBEWTB010000002">
    <property type="protein sequence ID" value="MET4757221.1"/>
    <property type="molecule type" value="Genomic_DNA"/>
</dbReference>
<dbReference type="RefSeq" id="WP_354007391.1">
    <property type="nucleotide sequence ID" value="NZ_JBEWTA010000001.1"/>
</dbReference>
<dbReference type="Proteomes" id="UP001549366">
    <property type="component" value="Unassembled WGS sequence"/>
</dbReference>
<evidence type="ECO:0000313" key="3">
    <source>
        <dbReference type="Proteomes" id="UP001549366"/>
    </source>
</evidence>
<proteinExistence type="predicted"/>
<feature type="region of interest" description="Disordered" evidence="1">
    <location>
        <begin position="39"/>
        <end position="68"/>
    </location>
</feature>
<accession>A0ABV2SHG7</accession>
<gene>
    <name evidence="2" type="ORF">V5J35_002413</name>
</gene>
<sequence>MAPYACEIKDDFGDVVMSQSITPSSAPVNEISQSALMVADQQTGTQDISKSSLKTEKPRESQAQTSADIIHGSVKDKKARLALLIHQQNLAI</sequence>
<comment type="caution">
    <text evidence="2">The sequence shown here is derived from an EMBL/GenBank/DDBJ whole genome shotgun (WGS) entry which is preliminary data.</text>
</comment>
<keyword evidence="3" id="KW-1185">Reference proteome</keyword>
<name>A0ABV2SHG7_9GAMM</name>
<feature type="compositionally biased region" description="Polar residues" evidence="1">
    <location>
        <begin position="39"/>
        <end position="52"/>
    </location>
</feature>
<evidence type="ECO:0000256" key="1">
    <source>
        <dbReference type="SAM" id="MobiDB-lite"/>
    </source>
</evidence>